<name>A0ACB7FCZ2_NIBAL</name>
<comment type="caution">
    <text evidence="1">The sequence shown here is derived from an EMBL/GenBank/DDBJ whole genome shotgun (WGS) entry which is preliminary data.</text>
</comment>
<protein>
    <submittedName>
        <fullName evidence="1">Uncharacterized protein</fullName>
    </submittedName>
</protein>
<proteinExistence type="predicted"/>
<dbReference type="EMBL" id="CM024801">
    <property type="protein sequence ID" value="KAG8012024.1"/>
    <property type="molecule type" value="Genomic_DNA"/>
</dbReference>
<keyword evidence="2" id="KW-1185">Reference proteome</keyword>
<evidence type="ECO:0000313" key="1">
    <source>
        <dbReference type="EMBL" id="KAG8012024.1"/>
    </source>
</evidence>
<accession>A0ACB7FCZ2</accession>
<gene>
    <name evidence="1" type="ORF">GBF38_004456</name>
</gene>
<organism evidence="1 2">
    <name type="scientific">Nibea albiflora</name>
    <name type="common">Yellow drum</name>
    <name type="synonym">Corvina albiflora</name>
    <dbReference type="NCBI Taxonomy" id="240163"/>
    <lineage>
        <taxon>Eukaryota</taxon>
        <taxon>Metazoa</taxon>
        <taxon>Chordata</taxon>
        <taxon>Craniata</taxon>
        <taxon>Vertebrata</taxon>
        <taxon>Euteleostomi</taxon>
        <taxon>Actinopterygii</taxon>
        <taxon>Neopterygii</taxon>
        <taxon>Teleostei</taxon>
        <taxon>Neoteleostei</taxon>
        <taxon>Acanthomorphata</taxon>
        <taxon>Eupercaria</taxon>
        <taxon>Sciaenidae</taxon>
        <taxon>Nibea</taxon>
    </lineage>
</organism>
<evidence type="ECO:0000313" key="2">
    <source>
        <dbReference type="Proteomes" id="UP000805704"/>
    </source>
</evidence>
<dbReference type="Proteomes" id="UP000805704">
    <property type="component" value="Chromosome 13"/>
</dbReference>
<reference evidence="1" key="1">
    <citation type="submission" date="2020-04" db="EMBL/GenBank/DDBJ databases">
        <title>A chromosome-scale assembly and high-density genetic map of the yellow drum (Nibea albiflora) genome.</title>
        <authorList>
            <person name="Xu D."/>
            <person name="Zhang W."/>
            <person name="Chen R."/>
            <person name="Tan P."/>
            <person name="Wang L."/>
            <person name="Song H."/>
            <person name="Tian L."/>
            <person name="Zhu Q."/>
            <person name="Wang B."/>
        </authorList>
    </citation>
    <scope>NUCLEOTIDE SEQUENCE</scope>
    <source>
        <strain evidence="1">ZJHYS-2018</strain>
    </source>
</reference>
<sequence>MLKTRKTDRLDADPDVKSNSSRPISRECATAPNLSSAASTAPLRALLCLFKYSRQCCWSVWERRAHGAALPLRSVKQPLLHVGRATETTGRPTACIASTL</sequence>